<dbReference type="OrthoDB" id="10253254at2759"/>
<sequence>MTEATARARHEYLGKCAIQKNGLLKQEIVNPESEFRGLVMTKRDIRELNKKQVLLRVAQKIMSNDDGFDGYMIPEDKNKNPDTLYKQYEERKQLPNKFLPDQDRYDANQTQNDTTRFWAKDCQASVEYYVYVLDESATIAFLIDTGSQIGGPLSAKGTAFMAQIDAPERQAELIAVVQASRTVLGQTNHLLKAVAAYPVLIVVGESASAQTTKLPDSLPEASYTKDDRKIGCMQPQHVAAMSVTGRVADKMGISIGNAFGYAIWFEDCTSPSTVIKYMTNKTILRETKPVSVHHQNDLNDDATIVPPLDVMVRTKPKIEHHEDNNNPTNNKRKLTRSP</sequence>
<reference evidence="3" key="1">
    <citation type="submission" date="2021-03" db="EMBL/GenBank/DDBJ databases">
        <title>Draft genome sequence of rust myrtle Austropuccinia psidii MF-1, a brazilian biotype.</title>
        <authorList>
            <person name="Quecine M.C."/>
            <person name="Pachon D.M.R."/>
            <person name="Bonatelli M.L."/>
            <person name="Correr F.H."/>
            <person name="Franceschini L.M."/>
            <person name="Leite T.F."/>
            <person name="Margarido G.R.A."/>
            <person name="Almeida C.A."/>
            <person name="Ferrarezi J.A."/>
            <person name="Labate C.A."/>
        </authorList>
    </citation>
    <scope>NUCLEOTIDE SEQUENCE</scope>
    <source>
        <strain evidence="3">MF-1</strain>
    </source>
</reference>
<dbReference type="Gene3D" id="3.40.50.300">
    <property type="entry name" value="P-loop containing nucleotide triphosphate hydrolases"/>
    <property type="match status" value="1"/>
</dbReference>
<accession>A0A9Q3JJT4</accession>
<protein>
    <submittedName>
        <fullName evidence="3">Uncharacterized protein</fullName>
    </submittedName>
</protein>
<dbReference type="GO" id="GO:0071013">
    <property type="term" value="C:catalytic step 2 spliceosome"/>
    <property type="evidence" value="ECO:0007669"/>
    <property type="project" value="TreeGrafter"/>
</dbReference>
<dbReference type="AlphaFoldDB" id="A0A9Q3JJT4"/>
<keyword evidence="4" id="KW-1185">Reference proteome</keyword>
<comment type="caution">
    <text evidence="3">The sequence shown here is derived from an EMBL/GenBank/DDBJ whole genome shotgun (WGS) entry which is preliminary data.</text>
</comment>
<evidence type="ECO:0000313" key="4">
    <source>
        <dbReference type="Proteomes" id="UP000765509"/>
    </source>
</evidence>
<comment type="catalytic activity">
    <reaction evidence="1">
        <text>ATP + H2O = ADP + phosphate + H(+)</text>
        <dbReference type="Rhea" id="RHEA:13065"/>
        <dbReference type="ChEBI" id="CHEBI:15377"/>
        <dbReference type="ChEBI" id="CHEBI:15378"/>
        <dbReference type="ChEBI" id="CHEBI:30616"/>
        <dbReference type="ChEBI" id="CHEBI:43474"/>
        <dbReference type="ChEBI" id="CHEBI:456216"/>
        <dbReference type="EC" id="3.6.4.13"/>
    </reaction>
</comment>
<evidence type="ECO:0000256" key="1">
    <source>
        <dbReference type="ARBA" id="ARBA00047984"/>
    </source>
</evidence>
<dbReference type="Proteomes" id="UP000765509">
    <property type="component" value="Unassembled WGS sequence"/>
</dbReference>
<proteinExistence type="predicted"/>
<dbReference type="SUPFAM" id="SSF52540">
    <property type="entry name" value="P-loop containing nucleoside triphosphate hydrolases"/>
    <property type="match status" value="1"/>
</dbReference>
<name>A0A9Q3JJT4_9BASI</name>
<dbReference type="EMBL" id="AVOT02075974">
    <property type="protein sequence ID" value="MBW0564548.1"/>
    <property type="molecule type" value="Genomic_DNA"/>
</dbReference>
<dbReference type="InterPro" id="IPR027417">
    <property type="entry name" value="P-loop_NTPase"/>
</dbReference>
<organism evidence="3 4">
    <name type="scientific">Austropuccinia psidii MF-1</name>
    <dbReference type="NCBI Taxonomy" id="1389203"/>
    <lineage>
        <taxon>Eukaryota</taxon>
        <taxon>Fungi</taxon>
        <taxon>Dikarya</taxon>
        <taxon>Basidiomycota</taxon>
        <taxon>Pucciniomycotina</taxon>
        <taxon>Pucciniomycetes</taxon>
        <taxon>Pucciniales</taxon>
        <taxon>Sphaerophragmiaceae</taxon>
        <taxon>Austropuccinia</taxon>
    </lineage>
</organism>
<gene>
    <name evidence="3" type="ORF">O181_104263</name>
</gene>
<dbReference type="PANTHER" id="PTHR18934:SF83">
    <property type="entry name" value="PRE-MRNA-SPLICING FACTOR ATP-DEPENDENT RNA HELICASE DHX16"/>
    <property type="match status" value="1"/>
</dbReference>
<dbReference type="GO" id="GO:0003724">
    <property type="term" value="F:RNA helicase activity"/>
    <property type="evidence" value="ECO:0007669"/>
    <property type="project" value="UniProtKB-EC"/>
</dbReference>
<evidence type="ECO:0000256" key="2">
    <source>
        <dbReference type="SAM" id="MobiDB-lite"/>
    </source>
</evidence>
<dbReference type="GO" id="GO:0003723">
    <property type="term" value="F:RNA binding"/>
    <property type="evidence" value="ECO:0007669"/>
    <property type="project" value="TreeGrafter"/>
</dbReference>
<dbReference type="PANTHER" id="PTHR18934">
    <property type="entry name" value="ATP-DEPENDENT RNA HELICASE"/>
    <property type="match status" value="1"/>
</dbReference>
<feature type="region of interest" description="Disordered" evidence="2">
    <location>
        <begin position="315"/>
        <end position="338"/>
    </location>
</feature>
<evidence type="ECO:0000313" key="3">
    <source>
        <dbReference type="EMBL" id="MBW0564548.1"/>
    </source>
</evidence>